<dbReference type="AlphaFoldDB" id="A0A453L948"/>
<feature type="compositionally biased region" description="Basic and acidic residues" evidence="1">
    <location>
        <begin position="1"/>
        <end position="12"/>
    </location>
</feature>
<evidence type="ECO:0000313" key="2">
    <source>
        <dbReference type="EnsemblPlants" id="AET5Gv20678600.6"/>
    </source>
</evidence>
<proteinExistence type="predicted"/>
<feature type="region of interest" description="Disordered" evidence="1">
    <location>
        <begin position="1"/>
        <end position="26"/>
    </location>
</feature>
<evidence type="ECO:0000256" key="1">
    <source>
        <dbReference type="SAM" id="MobiDB-lite"/>
    </source>
</evidence>
<evidence type="ECO:0000313" key="3">
    <source>
        <dbReference type="Proteomes" id="UP000015105"/>
    </source>
</evidence>
<keyword evidence="3" id="KW-1185">Reference proteome</keyword>
<dbReference type="Proteomes" id="UP000015105">
    <property type="component" value="Chromosome 5D"/>
</dbReference>
<dbReference type="Gramene" id="AET5Gv20678600.6">
    <property type="protein sequence ID" value="AET5Gv20678600.6"/>
    <property type="gene ID" value="AET5Gv20678600"/>
</dbReference>
<accession>A0A453L948</accession>
<sequence>MDPDHSNKKKIDLTPLPWSSSMPSPSSSSSCMVRSMYGGGFHRWAGCPCSGCKAGGACNTSSSGGNGAHPHGRHGRVPACTAPCPSTSRTGPPMPRRVLIVGPSLTSSMTSSLTYNSGGMATSHAAERASISSRPSHWARLYFSFRNMY</sequence>
<name>A0A453L948_AEGTS</name>
<feature type="region of interest" description="Disordered" evidence="1">
    <location>
        <begin position="60"/>
        <end position="95"/>
    </location>
</feature>
<reference evidence="3" key="2">
    <citation type="journal article" date="2017" name="Nat. Plants">
        <title>The Aegilops tauschii genome reveals multiple impacts of transposons.</title>
        <authorList>
            <person name="Zhao G."/>
            <person name="Zou C."/>
            <person name="Li K."/>
            <person name="Wang K."/>
            <person name="Li T."/>
            <person name="Gao L."/>
            <person name="Zhang X."/>
            <person name="Wang H."/>
            <person name="Yang Z."/>
            <person name="Liu X."/>
            <person name="Jiang W."/>
            <person name="Mao L."/>
            <person name="Kong X."/>
            <person name="Jiao Y."/>
            <person name="Jia J."/>
        </authorList>
    </citation>
    <scope>NUCLEOTIDE SEQUENCE [LARGE SCALE GENOMIC DNA]</scope>
    <source>
        <strain evidence="3">cv. AL8/78</strain>
    </source>
</reference>
<protein>
    <submittedName>
        <fullName evidence="2">Uncharacterized protein</fullName>
    </submittedName>
</protein>
<reference evidence="3" key="1">
    <citation type="journal article" date="2014" name="Science">
        <title>Ancient hybridizations among the ancestral genomes of bread wheat.</title>
        <authorList>
            <consortium name="International Wheat Genome Sequencing Consortium,"/>
            <person name="Marcussen T."/>
            <person name="Sandve S.R."/>
            <person name="Heier L."/>
            <person name="Spannagl M."/>
            <person name="Pfeifer M."/>
            <person name="Jakobsen K.S."/>
            <person name="Wulff B.B."/>
            <person name="Steuernagel B."/>
            <person name="Mayer K.F."/>
            <person name="Olsen O.A."/>
        </authorList>
    </citation>
    <scope>NUCLEOTIDE SEQUENCE [LARGE SCALE GENOMIC DNA]</scope>
    <source>
        <strain evidence="3">cv. AL8/78</strain>
    </source>
</reference>
<reference evidence="2" key="5">
    <citation type="journal article" date="2021" name="G3 (Bethesda)">
        <title>Aegilops tauschii genome assembly Aet v5.0 features greater sequence contiguity and improved annotation.</title>
        <authorList>
            <person name="Wang L."/>
            <person name="Zhu T."/>
            <person name="Rodriguez J.C."/>
            <person name="Deal K.R."/>
            <person name="Dubcovsky J."/>
            <person name="McGuire P.E."/>
            <person name="Lux T."/>
            <person name="Spannagl M."/>
            <person name="Mayer K.F.X."/>
            <person name="Baldrich P."/>
            <person name="Meyers B.C."/>
            <person name="Huo N."/>
            <person name="Gu Y.Q."/>
            <person name="Zhou H."/>
            <person name="Devos K.M."/>
            <person name="Bennetzen J.L."/>
            <person name="Unver T."/>
            <person name="Budak H."/>
            <person name="Gulick P.J."/>
            <person name="Galiba G."/>
            <person name="Kalapos B."/>
            <person name="Nelson D.R."/>
            <person name="Li P."/>
            <person name="You F.M."/>
            <person name="Luo M.C."/>
            <person name="Dvorak J."/>
        </authorList>
    </citation>
    <scope>NUCLEOTIDE SEQUENCE [LARGE SCALE GENOMIC DNA]</scope>
    <source>
        <strain evidence="2">cv. AL8/78</strain>
    </source>
</reference>
<organism evidence="2 3">
    <name type="scientific">Aegilops tauschii subsp. strangulata</name>
    <name type="common">Goatgrass</name>
    <dbReference type="NCBI Taxonomy" id="200361"/>
    <lineage>
        <taxon>Eukaryota</taxon>
        <taxon>Viridiplantae</taxon>
        <taxon>Streptophyta</taxon>
        <taxon>Embryophyta</taxon>
        <taxon>Tracheophyta</taxon>
        <taxon>Spermatophyta</taxon>
        <taxon>Magnoliopsida</taxon>
        <taxon>Liliopsida</taxon>
        <taxon>Poales</taxon>
        <taxon>Poaceae</taxon>
        <taxon>BOP clade</taxon>
        <taxon>Pooideae</taxon>
        <taxon>Triticodae</taxon>
        <taxon>Triticeae</taxon>
        <taxon>Triticinae</taxon>
        <taxon>Aegilops</taxon>
    </lineage>
</organism>
<dbReference type="EnsemblPlants" id="AET5Gv20678600.6">
    <property type="protein sequence ID" value="AET5Gv20678600.6"/>
    <property type="gene ID" value="AET5Gv20678600"/>
</dbReference>
<reference evidence="2" key="3">
    <citation type="journal article" date="2017" name="Nature">
        <title>Genome sequence of the progenitor of the wheat D genome Aegilops tauschii.</title>
        <authorList>
            <person name="Luo M.C."/>
            <person name="Gu Y.Q."/>
            <person name="Puiu D."/>
            <person name="Wang H."/>
            <person name="Twardziok S.O."/>
            <person name="Deal K.R."/>
            <person name="Huo N."/>
            <person name="Zhu T."/>
            <person name="Wang L."/>
            <person name="Wang Y."/>
            <person name="McGuire P.E."/>
            <person name="Liu S."/>
            <person name="Long H."/>
            <person name="Ramasamy R.K."/>
            <person name="Rodriguez J.C."/>
            <person name="Van S.L."/>
            <person name="Yuan L."/>
            <person name="Wang Z."/>
            <person name="Xia Z."/>
            <person name="Xiao L."/>
            <person name="Anderson O.D."/>
            <person name="Ouyang S."/>
            <person name="Liang Y."/>
            <person name="Zimin A.V."/>
            <person name="Pertea G."/>
            <person name="Qi P."/>
            <person name="Bennetzen J.L."/>
            <person name="Dai X."/>
            <person name="Dawson M.W."/>
            <person name="Muller H.G."/>
            <person name="Kugler K."/>
            <person name="Rivarola-Duarte L."/>
            <person name="Spannagl M."/>
            <person name="Mayer K.F.X."/>
            <person name="Lu F.H."/>
            <person name="Bevan M.W."/>
            <person name="Leroy P."/>
            <person name="Li P."/>
            <person name="You F.M."/>
            <person name="Sun Q."/>
            <person name="Liu Z."/>
            <person name="Lyons E."/>
            <person name="Wicker T."/>
            <person name="Salzberg S.L."/>
            <person name="Devos K.M."/>
            <person name="Dvorak J."/>
        </authorList>
    </citation>
    <scope>NUCLEOTIDE SEQUENCE [LARGE SCALE GENOMIC DNA]</scope>
    <source>
        <strain evidence="2">cv. AL8/78</strain>
    </source>
</reference>
<reference evidence="2" key="4">
    <citation type="submission" date="2019-03" db="UniProtKB">
        <authorList>
            <consortium name="EnsemblPlants"/>
        </authorList>
    </citation>
    <scope>IDENTIFICATION</scope>
</reference>